<dbReference type="KEGG" id="nve:5512411"/>
<dbReference type="Pfam" id="PF00092">
    <property type="entry name" value="VWA"/>
    <property type="match status" value="1"/>
</dbReference>
<protein>
    <recommendedName>
        <fullName evidence="1">VWFA domain-containing protein</fullName>
    </recommendedName>
</protein>
<dbReference type="Gene3D" id="3.40.50.410">
    <property type="entry name" value="von Willebrand factor, type A domain"/>
    <property type="match status" value="1"/>
</dbReference>
<sequence length="184" mass="19859">MTADIAFLIDGSTIWYDGQQNFNRILDFVKALAKSFVVSESRSHISVTVYTDNPRIHFTLTQHYDISTIETAINSITYTGGSANTGKALSSVKTSVFDATGRANVPRVLILLAHAVSLDGVSSASQALRSAGVTIFSVGIGNYIKIFQLNTIASDPDVDHVFTASFSELHSLEGSVRKRICLGK</sequence>
<name>A7S6N4_NEMVE</name>
<evidence type="ECO:0000313" key="2">
    <source>
        <dbReference type="EMBL" id="EDO40686.1"/>
    </source>
</evidence>
<dbReference type="PANTHER" id="PTHR24020:SF20">
    <property type="entry name" value="PH DOMAIN-CONTAINING PROTEIN"/>
    <property type="match status" value="1"/>
</dbReference>
<dbReference type="InterPro" id="IPR050525">
    <property type="entry name" value="ECM_Assembly_Org"/>
</dbReference>
<dbReference type="InParanoid" id="A7S6N4"/>
<evidence type="ECO:0000259" key="1">
    <source>
        <dbReference type="PROSITE" id="PS50234"/>
    </source>
</evidence>
<accession>A7S6N4</accession>
<evidence type="ECO:0000313" key="3">
    <source>
        <dbReference type="Proteomes" id="UP000001593"/>
    </source>
</evidence>
<feature type="domain" description="VWFA" evidence="1">
    <location>
        <begin position="4"/>
        <end position="180"/>
    </location>
</feature>
<gene>
    <name evidence="2" type="ORF">NEMVEDRAFT_v1g106478</name>
</gene>
<dbReference type="InterPro" id="IPR002035">
    <property type="entry name" value="VWF_A"/>
</dbReference>
<dbReference type="Proteomes" id="UP000001593">
    <property type="component" value="Unassembled WGS sequence"/>
</dbReference>
<dbReference type="FunCoup" id="A7S6N4">
    <property type="interactions" value="37"/>
</dbReference>
<dbReference type="eggNOG" id="KOG3544">
    <property type="taxonomic scope" value="Eukaryota"/>
</dbReference>
<dbReference type="STRING" id="45351.A7S6N4"/>
<organism evidence="2 3">
    <name type="scientific">Nematostella vectensis</name>
    <name type="common">Starlet sea anemone</name>
    <dbReference type="NCBI Taxonomy" id="45351"/>
    <lineage>
        <taxon>Eukaryota</taxon>
        <taxon>Metazoa</taxon>
        <taxon>Cnidaria</taxon>
        <taxon>Anthozoa</taxon>
        <taxon>Hexacorallia</taxon>
        <taxon>Actiniaria</taxon>
        <taxon>Edwardsiidae</taxon>
        <taxon>Nematostella</taxon>
    </lineage>
</organism>
<dbReference type="EMBL" id="DS469588">
    <property type="protein sequence ID" value="EDO40686.1"/>
    <property type="molecule type" value="Genomic_DNA"/>
</dbReference>
<dbReference type="HOGENOM" id="CLU_008905_4_1_1"/>
<dbReference type="PANTHER" id="PTHR24020">
    <property type="entry name" value="COLLAGEN ALPHA"/>
    <property type="match status" value="1"/>
</dbReference>
<dbReference type="PhylomeDB" id="A7S6N4"/>
<dbReference type="AlphaFoldDB" id="A7S6N4"/>
<reference evidence="2 3" key="1">
    <citation type="journal article" date="2007" name="Science">
        <title>Sea anemone genome reveals ancestral eumetazoan gene repertoire and genomic organization.</title>
        <authorList>
            <person name="Putnam N.H."/>
            <person name="Srivastava M."/>
            <person name="Hellsten U."/>
            <person name="Dirks B."/>
            <person name="Chapman J."/>
            <person name="Salamov A."/>
            <person name="Terry A."/>
            <person name="Shapiro H."/>
            <person name="Lindquist E."/>
            <person name="Kapitonov V.V."/>
            <person name="Jurka J."/>
            <person name="Genikhovich G."/>
            <person name="Grigoriev I.V."/>
            <person name="Lucas S.M."/>
            <person name="Steele R.E."/>
            <person name="Finnerty J.R."/>
            <person name="Technau U."/>
            <person name="Martindale M.Q."/>
            <person name="Rokhsar D.S."/>
        </authorList>
    </citation>
    <scope>NUCLEOTIDE SEQUENCE [LARGE SCALE GENOMIC DNA]</scope>
    <source>
        <strain evidence="3">CH2 X CH6</strain>
    </source>
</reference>
<dbReference type="InterPro" id="IPR036465">
    <property type="entry name" value="vWFA_dom_sf"/>
</dbReference>
<dbReference type="SMART" id="SM00327">
    <property type="entry name" value="VWA"/>
    <property type="match status" value="1"/>
</dbReference>
<keyword evidence="3" id="KW-1185">Reference proteome</keyword>
<proteinExistence type="predicted"/>
<dbReference type="PROSITE" id="PS50234">
    <property type="entry name" value="VWFA"/>
    <property type="match status" value="1"/>
</dbReference>
<dbReference type="SUPFAM" id="SSF53300">
    <property type="entry name" value="vWA-like"/>
    <property type="match status" value="1"/>
</dbReference>